<dbReference type="Gene3D" id="3.80.10.10">
    <property type="entry name" value="Ribonuclease Inhibitor"/>
    <property type="match status" value="1"/>
</dbReference>
<evidence type="ECO:0000256" key="1">
    <source>
        <dbReference type="ARBA" id="ARBA00009552"/>
    </source>
</evidence>
<dbReference type="OrthoDB" id="9709435at2759"/>
<feature type="non-terminal residue" evidence="6">
    <location>
        <position position="432"/>
    </location>
</feature>
<name>A0A6P3FZ45_OCTDE</name>
<gene>
    <name evidence="6" type="primary">LOC101575835</name>
</gene>
<protein>
    <recommendedName>
        <fullName evidence="2">Leucine-rich repeat-containing protein 14</fullName>
    </recommendedName>
</protein>
<dbReference type="RefSeq" id="XP_004648676.2">
    <property type="nucleotide sequence ID" value="XM_004648619.2"/>
</dbReference>
<dbReference type="InterPro" id="IPR032675">
    <property type="entry name" value="LRR_dom_sf"/>
</dbReference>
<evidence type="ECO:0000313" key="6">
    <source>
        <dbReference type="RefSeq" id="XP_004648676.2"/>
    </source>
</evidence>
<dbReference type="InParanoid" id="A0A6P3FZ45"/>
<proteinExistence type="inferred from homology"/>
<dbReference type="Pfam" id="PF00560">
    <property type="entry name" value="LRR_1"/>
    <property type="match status" value="1"/>
</dbReference>
<dbReference type="FunFam" id="3.80.10.10:FF:000079">
    <property type="entry name" value="PRAME family member 18"/>
    <property type="match status" value="1"/>
</dbReference>
<dbReference type="Proteomes" id="UP000515203">
    <property type="component" value="Unplaced"/>
</dbReference>
<dbReference type="GeneID" id="101575835"/>
<dbReference type="AlphaFoldDB" id="A0A6P3FZ45"/>
<evidence type="ECO:0000313" key="5">
    <source>
        <dbReference type="Proteomes" id="UP000515203"/>
    </source>
</evidence>
<organism evidence="5 6">
    <name type="scientific">Octodon degus</name>
    <name type="common">Degu</name>
    <name type="synonym">Sciurus degus</name>
    <dbReference type="NCBI Taxonomy" id="10160"/>
    <lineage>
        <taxon>Eukaryota</taxon>
        <taxon>Metazoa</taxon>
        <taxon>Chordata</taxon>
        <taxon>Craniata</taxon>
        <taxon>Vertebrata</taxon>
        <taxon>Euteleostomi</taxon>
        <taxon>Mammalia</taxon>
        <taxon>Eutheria</taxon>
        <taxon>Euarchontoglires</taxon>
        <taxon>Glires</taxon>
        <taxon>Rodentia</taxon>
        <taxon>Hystricomorpha</taxon>
        <taxon>Octodontidae</taxon>
        <taxon>Octodon</taxon>
    </lineage>
</organism>
<accession>A0A6P3FZ45</accession>
<evidence type="ECO:0000256" key="3">
    <source>
        <dbReference type="ARBA" id="ARBA00022614"/>
    </source>
</evidence>
<dbReference type="GO" id="GO:0043066">
    <property type="term" value="P:negative regulation of apoptotic process"/>
    <property type="evidence" value="ECO:0007669"/>
    <property type="project" value="InterPro"/>
</dbReference>
<dbReference type="GO" id="GO:0045892">
    <property type="term" value="P:negative regulation of DNA-templated transcription"/>
    <property type="evidence" value="ECO:0007669"/>
    <property type="project" value="InterPro"/>
</dbReference>
<sequence>MSNQSPRVLLDMSIKSLLKDKALSMEAIGHLPGELFPSVFMEAFIRGHTEVLKAMVQSWPFTSLPLGALMNMKKAGSLDTQKDVLQAEKMVLQAVLDGIDMLLRKEVCSRMLKLQVLDMRVTRQDFWRVWAERKLENCSSESMNWGIAQKIGPREPSKRPLKVILDLWITEECLRPWTSTILQWIRERKDLVQLHCLQLCITAMSFQWVTEVLEVLELDSVREVDVSPWWPICTLAQFAPFLSQMENLHKLILCDICVPASMPPEEREQLVTEVTFPFLKLHSLREVFMDTVEFLEGHMDQFLRCLTSPLETLSVTNCQLSLSDWNHLPFSEKIRQLKHLDLSCTKLTSFSPESLQLLLSSVAATLTTLHLENCGITDAQVSAFLPALSSCSQLTTFCFIKNSMSIYALKNLLCHTTRLSNLTLELYSVPQE</sequence>
<keyword evidence="5" id="KW-1185">Reference proteome</keyword>
<reference evidence="6" key="1">
    <citation type="submission" date="2025-08" db="UniProtKB">
        <authorList>
            <consortium name="RefSeq"/>
        </authorList>
    </citation>
    <scope>IDENTIFICATION</scope>
</reference>
<keyword evidence="3" id="KW-0433">Leucine-rich repeat</keyword>
<keyword evidence="4" id="KW-0677">Repeat</keyword>
<dbReference type="SUPFAM" id="SSF52047">
    <property type="entry name" value="RNI-like"/>
    <property type="match status" value="1"/>
</dbReference>
<dbReference type="PIRSF" id="PIRSF038286">
    <property type="entry name" value="PRAME"/>
    <property type="match status" value="1"/>
</dbReference>
<comment type="similarity">
    <text evidence="1">Belongs to the PRAME family. LRRC14 subfamily.</text>
</comment>
<dbReference type="GO" id="GO:0008284">
    <property type="term" value="P:positive regulation of cell population proliferation"/>
    <property type="evidence" value="ECO:0007669"/>
    <property type="project" value="InterPro"/>
</dbReference>
<dbReference type="PANTHER" id="PTHR14224">
    <property type="entry name" value="SIMILAR TO PREFERENTIALLY EXPRESSED ANTIGEN IN MELANOMA-LIKE 3"/>
    <property type="match status" value="1"/>
</dbReference>
<dbReference type="GO" id="GO:0045596">
    <property type="term" value="P:negative regulation of cell differentiation"/>
    <property type="evidence" value="ECO:0007669"/>
    <property type="project" value="InterPro"/>
</dbReference>
<dbReference type="InterPro" id="IPR050694">
    <property type="entry name" value="LRRC14/PRAME"/>
</dbReference>
<dbReference type="InterPro" id="IPR001611">
    <property type="entry name" value="Leu-rich_rpt"/>
</dbReference>
<evidence type="ECO:0000256" key="2">
    <source>
        <dbReference type="ARBA" id="ARBA00014228"/>
    </source>
</evidence>
<dbReference type="InterPro" id="IPR026271">
    <property type="entry name" value="PRAME"/>
</dbReference>
<dbReference type="PANTHER" id="PTHR14224:SF19">
    <property type="entry name" value="PRAME FAMILY MEMBER 11-RELATED"/>
    <property type="match status" value="1"/>
</dbReference>
<dbReference type="GO" id="GO:0005737">
    <property type="term" value="C:cytoplasm"/>
    <property type="evidence" value="ECO:0007669"/>
    <property type="project" value="TreeGrafter"/>
</dbReference>
<evidence type="ECO:0000256" key="4">
    <source>
        <dbReference type="ARBA" id="ARBA00022737"/>
    </source>
</evidence>